<gene>
    <name evidence="1" type="ORF">ACHE_40618A</name>
</gene>
<organism evidence="1 2">
    <name type="scientific">Aspergillus chevalieri</name>
    <name type="common">Eurotium chevalieri</name>
    <dbReference type="NCBI Taxonomy" id="182096"/>
    <lineage>
        <taxon>Eukaryota</taxon>
        <taxon>Fungi</taxon>
        <taxon>Dikarya</taxon>
        <taxon>Ascomycota</taxon>
        <taxon>Pezizomycotina</taxon>
        <taxon>Eurotiomycetes</taxon>
        <taxon>Eurotiomycetidae</taxon>
        <taxon>Eurotiales</taxon>
        <taxon>Aspergillaceae</taxon>
        <taxon>Aspergillus</taxon>
        <taxon>Aspergillus subgen. Aspergillus</taxon>
    </lineage>
</organism>
<dbReference type="Proteomes" id="UP000637239">
    <property type="component" value="Chromosome 4"/>
</dbReference>
<reference evidence="1" key="2">
    <citation type="submission" date="2021-02" db="EMBL/GenBank/DDBJ databases">
        <title>Aspergillus chevalieri M1 genome sequence.</title>
        <authorList>
            <person name="Kadooka C."/>
            <person name="Mori K."/>
            <person name="Futagami T."/>
        </authorList>
    </citation>
    <scope>NUCLEOTIDE SEQUENCE</scope>
    <source>
        <strain evidence="1">M1</strain>
    </source>
</reference>
<dbReference type="RefSeq" id="XP_043136576.1">
    <property type="nucleotide sequence ID" value="XM_043278836.1"/>
</dbReference>
<sequence length="133" mass="16132">MWRNFQKTFSKIVHAKTEEEKDDAMAAFKVEYSDEIWQPALQYIDDEWLNDDTAQYFLFCYLQDCMHFGQLTTSRNESAHWMLKRDLQVSTNDLLETWVSFDRTIRRQHTTMTQIHEDDKVNRPLQFVRDPLF</sequence>
<dbReference type="EMBL" id="AP024419">
    <property type="protein sequence ID" value="BCR88054.1"/>
    <property type="molecule type" value="Genomic_DNA"/>
</dbReference>
<protein>
    <submittedName>
        <fullName evidence="1">Uncharacterized protein</fullName>
    </submittedName>
</protein>
<dbReference type="GeneID" id="66982413"/>
<accession>A0A7R7ZNV4</accession>
<name>A0A7R7ZNV4_ASPCH</name>
<evidence type="ECO:0000313" key="2">
    <source>
        <dbReference type="Proteomes" id="UP000637239"/>
    </source>
</evidence>
<dbReference type="KEGG" id="ache:ACHE_40618A"/>
<keyword evidence="2" id="KW-1185">Reference proteome</keyword>
<reference evidence="1" key="1">
    <citation type="submission" date="2021-01" db="EMBL/GenBank/DDBJ databases">
        <authorList>
            <consortium name="Aspergillus chevalieri M1 genome sequencing consortium"/>
            <person name="Kazuki M."/>
            <person name="Futagami T."/>
        </authorList>
    </citation>
    <scope>NUCLEOTIDE SEQUENCE</scope>
    <source>
        <strain evidence="1">M1</strain>
    </source>
</reference>
<evidence type="ECO:0000313" key="1">
    <source>
        <dbReference type="EMBL" id="BCR88054.1"/>
    </source>
</evidence>
<proteinExistence type="predicted"/>
<dbReference type="AlphaFoldDB" id="A0A7R7ZNV4"/>